<name>A0A6J5JZ59_9GAMM</name>
<gene>
    <name evidence="1" type="ORF">ESZ_00080</name>
</gene>
<reference evidence="1 2" key="1">
    <citation type="submission" date="2020-04" db="EMBL/GenBank/DDBJ databases">
        <authorList>
            <person name="Graf S J."/>
        </authorList>
    </citation>
    <scope>NUCLEOTIDE SEQUENCE [LARGE SCALE GENOMIC DNA]</scope>
    <source>
        <strain evidence="1">1</strain>
    </source>
</reference>
<sequence>MCSHFNINQVQKNKNKMKTIIKYIKNMKNTEKKSIKIMKNTKNTKIILQKNIEILFFYKKKLCKEKICKITIKKTNNY</sequence>
<protein>
    <submittedName>
        <fullName evidence="1">Uncharacterized protein</fullName>
    </submittedName>
</protein>
<keyword evidence="2" id="KW-1185">Reference proteome</keyword>
<dbReference type="KEGG" id="acil:ESZ_00080"/>
<evidence type="ECO:0000313" key="2">
    <source>
        <dbReference type="Proteomes" id="UP000509549"/>
    </source>
</evidence>
<evidence type="ECO:0000313" key="1">
    <source>
        <dbReference type="EMBL" id="CAB3976300.1"/>
    </source>
</evidence>
<dbReference type="Proteomes" id="UP000509549">
    <property type="component" value="Chromosome"/>
</dbReference>
<proteinExistence type="predicted"/>
<dbReference type="EMBL" id="LR794158">
    <property type="protein sequence ID" value="CAB3976300.1"/>
    <property type="molecule type" value="Genomic_DNA"/>
</dbReference>
<organism evidence="1 2">
    <name type="scientific">Candidatus Azoamicus ciliaticola</name>
    <dbReference type="NCBI Taxonomy" id="2652803"/>
    <lineage>
        <taxon>Bacteria</taxon>
        <taxon>Pseudomonadati</taxon>
        <taxon>Pseudomonadota</taxon>
        <taxon>Gammaproteobacteria</taxon>
        <taxon>Candidatus Azoamicaceae</taxon>
        <taxon>Candidatus Azoamicus</taxon>
    </lineage>
</organism>
<accession>A0A6J5JZ59</accession>
<dbReference type="AlphaFoldDB" id="A0A6J5JZ59"/>